<evidence type="ECO:0000256" key="8">
    <source>
        <dbReference type="ARBA" id="ARBA00022490"/>
    </source>
</evidence>
<dbReference type="InterPro" id="IPR050071">
    <property type="entry name" value="Dehydroquinate_synthase"/>
</dbReference>
<keyword evidence="11 17" id="KW-0547">Nucleotide-binding</keyword>
<evidence type="ECO:0000256" key="15">
    <source>
        <dbReference type="ARBA" id="ARBA00023239"/>
    </source>
</evidence>
<dbReference type="Proteomes" id="UP001230005">
    <property type="component" value="Unassembled WGS sequence"/>
</dbReference>
<evidence type="ECO:0000313" key="21">
    <source>
        <dbReference type="Proteomes" id="UP001230005"/>
    </source>
</evidence>
<feature type="binding site" evidence="17">
    <location>
        <begin position="130"/>
        <end position="131"/>
    </location>
    <ligand>
        <name>NAD(+)</name>
        <dbReference type="ChEBI" id="CHEBI:57540"/>
    </ligand>
</feature>
<keyword evidence="15 17" id="KW-0456">Lyase</keyword>
<evidence type="ECO:0000256" key="4">
    <source>
        <dbReference type="ARBA" id="ARBA00004661"/>
    </source>
</evidence>
<keyword evidence="21" id="KW-1185">Reference proteome</keyword>
<evidence type="ECO:0000256" key="3">
    <source>
        <dbReference type="ARBA" id="ARBA00004496"/>
    </source>
</evidence>
<dbReference type="Pfam" id="PF01761">
    <property type="entry name" value="DHQ_synthase"/>
    <property type="match status" value="1"/>
</dbReference>
<evidence type="ECO:0000256" key="14">
    <source>
        <dbReference type="ARBA" id="ARBA00023141"/>
    </source>
</evidence>
<dbReference type="InterPro" id="IPR016037">
    <property type="entry name" value="DHQ_synth_AroB"/>
</dbReference>
<evidence type="ECO:0000256" key="10">
    <source>
        <dbReference type="ARBA" id="ARBA00022723"/>
    </source>
</evidence>
<evidence type="ECO:0000259" key="18">
    <source>
        <dbReference type="Pfam" id="PF01761"/>
    </source>
</evidence>
<reference evidence="20 21" key="1">
    <citation type="submission" date="2023-07" db="EMBL/GenBank/DDBJ databases">
        <title>Genomic Encyclopedia of Type Strains, Phase IV (KMG-IV): sequencing the most valuable type-strain genomes for metagenomic binning, comparative biology and taxonomic classification.</title>
        <authorList>
            <person name="Goeker M."/>
        </authorList>
    </citation>
    <scope>NUCLEOTIDE SEQUENCE [LARGE SCALE GENOMIC DNA]</scope>
    <source>
        <strain evidence="20 21">DSM 9768</strain>
    </source>
</reference>
<keyword evidence="16 17" id="KW-0170">Cobalt</keyword>
<feature type="domain" description="3-dehydroquinate synthase C-terminal" evidence="19">
    <location>
        <begin position="181"/>
        <end position="323"/>
    </location>
</feature>
<evidence type="ECO:0000256" key="2">
    <source>
        <dbReference type="ARBA" id="ARBA00001911"/>
    </source>
</evidence>
<dbReference type="InterPro" id="IPR030963">
    <property type="entry name" value="DHQ_synth_fam"/>
</dbReference>
<comment type="function">
    <text evidence="17">Catalyzes the conversion of 3-deoxy-D-arabino-heptulosonate 7-phosphate (DAHP) to dehydroquinate (DHQ).</text>
</comment>
<dbReference type="CDD" id="cd08195">
    <property type="entry name" value="DHQS"/>
    <property type="match status" value="1"/>
</dbReference>
<evidence type="ECO:0000259" key="19">
    <source>
        <dbReference type="Pfam" id="PF24621"/>
    </source>
</evidence>
<evidence type="ECO:0000256" key="11">
    <source>
        <dbReference type="ARBA" id="ARBA00022741"/>
    </source>
</evidence>
<evidence type="ECO:0000313" key="20">
    <source>
        <dbReference type="EMBL" id="MDQ0257474.1"/>
    </source>
</evidence>
<evidence type="ECO:0000256" key="16">
    <source>
        <dbReference type="ARBA" id="ARBA00023285"/>
    </source>
</evidence>
<dbReference type="PANTHER" id="PTHR43622:SF7">
    <property type="entry name" value="3-DEHYDROQUINATE SYNTHASE, CHLOROPLASTIC"/>
    <property type="match status" value="1"/>
</dbReference>
<organism evidence="20 21">
    <name type="scientific">Evansella vedderi</name>
    <dbReference type="NCBI Taxonomy" id="38282"/>
    <lineage>
        <taxon>Bacteria</taxon>
        <taxon>Bacillati</taxon>
        <taxon>Bacillota</taxon>
        <taxon>Bacilli</taxon>
        <taxon>Bacillales</taxon>
        <taxon>Bacillaceae</taxon>
        <taxon>Evansella</taxon>
    </lineage>
</organism>
<keyword evidence="8 17" id="KW-0963">Cytoplasm</keyword>
<dbReference type="NCBIfam" id="TIGR01357">
    <property type="entry name" value="aroB"/>
    <property type="match status" value="1"/>
</dbReference>
<dbReference type="Pfam" id="PF24621">
    <property type="entry name" value="DHQS_C"/>
    <property type="match status" value="1"/>
</dbReference>
<accession>A0ABU0A1W5</accession>
<evidence type="ECO:0000256" key="1">
    <source>
        <dbReference type="ARBA" id="ARBA00001393"/>
    </source>
</evidence>
<evidence type="ECO:0000256" key="17">
    <source>
        <dbReference type="HAMAP-Rule" id="MF_00110"/>
    </source>
</evidence>
<keyword evidence="12 17" id="KW-0862">Zinc</keyword>
<comment type="catalytic activity">
    <reaction evidence="1 17">
        <text>7-phospho-2-dehydro-3-deoxy-D-arabino-heptonate = 3-dehydroquinate + phosphate</text>
        <dbReference type="Rhea" id="RHEA:21968"/>
        <dbReference type="ChEBI" id="CHEBI:32364"/>
        <dbReference type="ChEBI" id="CHEBI:43474"/>
        <dbReference type="ChEBI" id="CHEBI:58394"/>
        <dbReference type="EC" id="4.2.3.4"/>
    </reaction>
</comment>
<comment type="subcellular location">
    <subcellularLocation>
        <location evidence="3 17">Cytoplasm</location>
    </subcellularLocation>
</comment>
<comment type="cofactor">
    <cofactor evidence="17">
        <name>Co(2+)</name>
        <dbReference type="ChEBI" id="CHEBI:48828"/>
    </cofactor>
    <cofactor evidence="17">
        <name>Zn(2+)</name>
        <dbReference type="ChEBI" id="CHEBI:29105"/>
    </cofactor>
    <text evidence="17">Binds 1 divalent metal cation per subunit. Can use either Co(2+) or Zn(2+).</text>
</comment>
<dbReference type="SUPFAM" id="SSF56796">
    <property type="entry name" value="Dehydroquinate synthase-like"/>
    <property type="match status" value="1"/>
</dbReference>
<dbReference type="RefSeq" id="WP_307331242.1">
    <property type="nucleotide sequence ID" value="NZ_JAUSUG010000028.1"/>
</dbReference>
<keyword evidence="13 17" id="KW-0520">NAD</keyword>
<comment type="caution">
    <text evidence="20">The sequence shown here is derived from an EMBL/GenBank/DDBJ whole genome shotgun (WGS) entry which is preliminary data.</text>
</comment>
<evidence type="ECO:0000256" key="5">
    <source>
        <dbReference type="ARBA" id="ARBA00005412"/>
    </source>
</evidence>
<gene>
    <name evidence="17" type="primary">aroB</name>
    <name evidence="20" type="ORF">J2S74_004932</name>
</gene>
<dbReference type="GO" id="GO:0003856">
    <property type="term" value="F:3-dehydroquinate synthase activity"/>
    <property type="evidence" value="ECO:0007669"/>
    <property type="project" value="UniProtKB-EC"/>
</dbReference>
<sequence length="359" mass="40434">MNLQVNSSVHPYSIIIEPGSRKQLYEYIIEQTKKHPTSFLVITDDCVADLYLEEVLNSFPNHIRVETSIVPHGEKAKSFQQYENLLTAALQFKLDRGAMIIALGGGVVGDLAGFVAATYMRGIPFVQVPTTLLAHDSSVGGKVGINHQLGKNMVGAFHQPSLVLYDPELLMTLPEHEWRSGFAEVIKHGFIADKEFLEWLRRNVTSFQHWDMNILSEMIYRSIAVKAKIVEEDEKEAGNRAFLNFGHTLGHAIEAELGYGEITHGEAVAIGMKFALAVSEKVFHVNLNYETYLKMLESLGYDLTIPDVNIHKLLDRMKVDKKSYNQSIRFVLLKEFGNPELIEITEEILLEELSMKKGG</sequence>
<evidence type="ECO:0000256" key="6">
    <source>
        <dbReference type="ARBA" id="ARBA00013031"/>
    </source>
</evidence>
<evidence type="ECO:0000256" key="9">
    <source>
        <dbReference type="ARBA" id="ARBA00022605"/>
    </source>
</evidence>
<keyword evidence="9 17" id="KW-0028">Amino-acid biosynthesis</keyword>
<evidence type="ECO:0000256" key="13">
    <source>
        <dbReference type="ARBA" id="ARBA00023027"/>
    </source>
</evidence>
<feature type="binding site" evidence="17">
    <location>
        <begin position="106"/>
        <end position="110"/>
    </location>
    <ligand>
        <name>NAD(+)</name>
        <dbReference type="ChEBI" id="CHEBI:57540"/>
    </ligand>
</feature>
<comment type="caution">
    <text evidence="17">Lacks conserved residue(s) required for the propagation of feature annotation.</text>
</comment>
<dbReference type="PIRSF" id="PIRSF001455">
    <property type="entry name" value="DHQ_synth"/>
    <property type="match status" value="1"/>
</dbReference>
<comment type="similarity">
    <text evidence="5 17">Belongs to the sugar phosphate cyclases superfamily. Dehydroquinate synthase family.</text>
</comment>
<feature type="binding site" evidence="17">
    <location>
        <position position="142"/>
    </location>
    <ligand>
        <name>NAD(+)</name>
        <dbReference type="ChEBI" id="CHEBI:57540"/>
    </ligand>
</feature>
<feature type="domain" description="3-dehydroquinate synthase N-terminal" evidence="18">
    <location>
        <begin position="69"/>
        <end position="179"/>
    </location>
</feature>
<evidence type="ECO:0000256" key="7">
    <source>
        <dbReference type="ARBA" id="ARBA00017684"/>
    </source>
</evidence>
<feature type="binding site" evidence="17">
    <location>
        <position position="184"/>
    </location>
    <ligand>
        <name>Zn(2+)</name>
        <dbReference type="ChEBI" id="CHEBI:29105"/>
    </ligand>
</feature>
<dbReference type="InterPro" id="IPR030960">
    <property type="entry name" value="DHQS/DOIS_N"/>
</dbReference>
<dbReference type="Gene3D" id="3.40.50.1970">
    <property type="match status" value="1"/>
</dbReference>
<protein>
    <recommendedName>
        <fullName evidence="7 17">3-dehydroquinate synthase</fullName>
        <shortName evidence="17">DHQS</shortName>
        <ecNumber evidence="6 17">4.2.3.4</ecNumber>
    </recommendedName>
</protein>
<dbReference type="InterPro" id="IPR056179">
    <property type="entry name" value="DHQS_C"/>
</dbReference>
<comment type="pathway">
    <text evidence="4 17">Metabolic intermediate biosynthesis; chorismate biosynthesis; chorismate from D-erythrose 4-phosphate and phosphoenolpyruvate: step 2/7.</text>
</comment>
<proteinExistence type="inferred from homology"/>
<keyword evidence="10 17" id="KW-0479">Metal-binding</keyword>
<name>A0ABU0A1W5_9BACI</name>
<feature type="binding site" evidence="17">
    <location>
        <position position="151"/>
    </location>
    <ligand>
        <name>NAD(+)</name>
        <dbReference type="ChEBI" id="CHEBI:57540"/>
    </ligand>
</feature>
<feature type="binding site" evidence="17">
    <location>
        <position position="264"/>
    </location>
    <ligand>
        <name>Zn(2+)</name>
        <dbReference type="ChEBI" id="CHEBI:29105"/>
    </ligand>
</feature>
<dbReference type="EC" id="4.2.3.4" evidence="6 17"/>
<dbReference type="HAMAP" id="MF_00110">
    <property type="entry name" value="DHQ_synthase"/>
    <property type="match status" value="1"/>
</dbReference>
<dbReference type="Gene3D" id="1.20.1090.10">
    <property type="entry name" value="Dehydroquinate synthase-like - alpha domain"/>
    <property type="match status" value="1"/>
</dbReference>
<dbReference type="EMBL" id="JAUSUG010000028">
    <property type="protein sequence ID" value="MDQ0257474.1"/>
    <property type="molecule type" value="Genomic_DNA"/>
</dbReference>
<evidence type="ECO:0000256" key="12">
    <source>
        <dbReference type="ARBA" id="ARBA00022833"/>
    </source>
</evidence>
<keyword evidence="14 17" id="KW-0057">Aromatic amino acid biosynthesis</keyword>
<dbReference type="PANTHER" id="PTHR43622">
    <property type="entry name" value="3-DEHYDROQUINATE SYNTHASE"/>
    <property type="match status" value="1"/>
</dbReference>
<feature type="binding site" evidence="17">
    <location>
        <position position="247"/>
    </location>
    <ligand>
        <name>Zn(2+)</name>
        <dbReference type="ChEBI" id="CHEBI:29105"/>
    </ligand>
</feature>
<comment type="cofactor">
    <cofactor evidence="2 17">
        <name>NAD(+)</name>
        <dbReference type="ChEBI" id="CHEBI:57540"/>
    </cofactor>
</comment>